<dbReference type="Proteomes" id="UP001292094">
    <property type="component" value="Unassembled WGS sequence"/>
</dbReference>
<keyword evidence="2" id="KW-1185">Reference proteome</keyword>
<reference evidence="1" key="1">
    <citation type="submission" date="2023-11" db="EMBL/GenBank/DDBJ databases">
        <title>Genome assemblies of two species of porcelain crab, Petrolisthes cinctipes and Petrolisthes manimaculis (Anomura: Porcellanidae).</title>
        <authorList>
            <person name="Angst P."/>
        </authorList>
    </citation>
    <scope>NUCLEOTIDE SEQUENCE</scope>
    <source>
        <strain evidence="1">PB745_02</strain>
        <tissue evidence="1">Gill</tissue>
    </source>
</reference>
<organism evidence="1 2">
    <name type="scientific">Petrolisthes manimaculis</name>
    <dbReference type="NCBI Taxonomy" id="1843537"/>
    <lineage>
        <taxon>Eukaryota</taxon>
        <taxon>Metazoa</taxon>
        <taxon>Ecdysozoa</taxon>
        <taxon>Arthropoda</taxon>
        <taxon>Crustacea</taxon>
        <taxon>Multicrustacea</taxon>
        <taxon>Malacostraca</taxon>
        <taxon>Eumalacostraca</taxon>
        <taxon>Eucarida</taxon>
        <taxon>Decapoda</taxon>
        <taxon>Pleocyemata</taxon>
        <taxon>Anomura</taxon>
        <taxon>Galatheoidea</taxon>
        <taxon>Porcellanidae</taxon>
        <taxon>Petrolisthes</taxon>
    </lineage>
</organism>
<name>A0AAE1PIM5_9EUCA</name>
<comment type="caution">
    <text evidence="1">The sequence shown here is derived from an EMBL/GenBank/DDBJ whole genome shotgun (WGS) entry which is preliminary data.</text>
</comment>
<evidence type="ECO:0000313" key="1">
    <source>
        <dbReference type="EMBL" id="KAK4308351.1"/>
    </source>
</evidence>
<evidence type="ECO:0000313" key="2">
    <source>
        <dbReference type="Proteomes" id="UP001292094"/>
    </source>
</evidence>
<sequence length="68" mass="7763">MSAIDAGTDEGALDMAWWEDKRGPRLWVRGRGKSQGKRDLKIERPQPGTTDLFNFVLTPTQWTKKSET</sequence>
<dbReference type="EMBL" id="JAWZYT010001902">
    <property type="protein sequence ID" value="KAK4308351.1"/>
    <property type="molecule type" value="Genomic_DNA"/>
</dbReference>
<protein>
    <submittedName>
        <fullName evidence="1">Uncharacterized protein</fullName>
    </submittedName>
</protein>
<gene>
    <name evidence="1" type="ORF">Pmani_019943</name>
</gene>
<dbReference type="AlphaFoldDB" id="A0AAE1PIM5"/>
<proteinExistence type="predicted"/>
<accession>A0AAE1PIM5</accession>